<dbReference type="GO" id="GO:0009245">
    <property type="term" value="P:lipid A biosynthetic process"/>
    <property type="evidence" value="ECO:0007669"/>
    <property type="project" value="TreeGrafter"/>
</dbReference>
<dbReference type="GO" id="GO:0046872">
    <property type="term" value="F:metal ion binding"/>
    <property type="evidence" value="ECO:0007669"/>
    <property type="project" value="UniProtKB-KW"/>
</dbReference>
<dbReference type="GO" id="GO:0008758">
    <property type="term" value="F:UDP-2,3-diacylglucosamine hydrolase activity"/>
    <property type="evidence" value="ECO:0007669"/>
    <property type="project" value="TreeGrafter"/>
</dbReference>
<proteinExistence type="predicted"/>
<dbReference type="GO" id="GO:0016020">
    <property type="term" value="C:membrane"/>
    <property type="evidence" value="ECO:0007669"/>
    <property type="project" value="GOC"/>
</dbReference>
<comment type="caution">
    <text evidence="7">The sequence shown here is derived from an EMBL/GenBank/DDBJ whole genome shotgun (WGS) entry which is preliminary data.</text>
</comment>
<dbReference type="InterPro" id="IPR043461">
    <property type="entry name" value="LpxH-like"/>
</dbReference>
<dbReference type="InterPro" id="IPR029052">
    <property type="entry name" value="Metallo-depent_PP-like"/>
</dbReference>
<gene>
    <name evidence="7" type="ORF">ETSY1_11915</name>
</gene>
<dbReference type="Gene3D" id="3.60.21.10">
    <property type="match status" value="1"/>
</dbReference>
<dbReference type="PANTHER" id="PTHR34990">
    <property type="entry name" value="UDP-2,3-DIACYLGLUCOSAMINE HYDROLASE-RELATED"/>
    <property type="match status" value="1"/>
</dbReference>
<dbReference type="Proteomes" id="UP000019141">
    <property type="component" value="Unassembled WGS sequence"/>
</dbReference>
<evidence type="ECO:0000256" key="5">
    <source>
        <dbReference type="ARBA" id="ARBA00023211"/>
    </source>
</evidence>
<keyword evidence="3" id="KW-0479">Metal-binding</keyword>
<dbReference type="SUPFAM" id="SSF56300">
    <property type="entry name" value="Metallo-dependent phosphatases"/>
    <property type="match status" value="1"/>
</dbReference>
<keyword evidence="4" id="KW-0472">Membrane</keyword>
<dbReference type="AlphaFoldDB" id="W4LS75"/>
<evidence type="ECO:0000256" key="3">
    <source>
        <dbReference type="ARBA" id="ARBA00022723"/>
    </source>
</evidence>
<dbReference type="HOGENOM" id="CLU_922888_0_0_7"/>
<dbReference type="Pfam" id="PF00149">
    <property type="entry name" value="Metallophos"/>
    <property type="match status" value="1"/>
</dbReference>
<evidence type="ECO:0000259" key="6">
    <source>
        <dbReference type="Pfam" id="PF00149"/>
    </source>
</evidence>
<keyword evidence="5" id="KW-0464">Manganese</keyword>
<name>W4LS75_ENTF1</name>
<keyword evidence="2" id="KW-0997">Cell inner membrane</keyword>
<reference evidence="7 8" key="1">
    <citation type="journal article" date="2014" name="Nature">
        <title>An environmental bacterial taxon with a large and distinct metabolic repertoire.</title>
        <authorList>
            <person name="Wilson M.C."/>
            <person name="Mori T."/>
            <person name="Ruckert C."/>
            <person name="Uria A.R."/>
            <person name="Helf M.J."/>
            <person name="Takada K."/>
            <person name="Gernert C."/>
            <person name="Steffens U.A."/>
            <person name="Heycke N."/>
            <person name="Schmitt S."/>
            <person name="Rinke C."/>
            <person name="Helfrich E.J."/>
            <person name="Brachmann A.O."/>
            <person name="Gurgui C."/>
            <person name="Wakimoto T."/>
            <person name="Kracht M."/>
            <person name="Crusemann M."/>
            <person name="Hentschel U."/>
            <person name="Abe I."/>
            <person name="Matsunaga S."/>
            <person name="Kalinowski J."/>
            <person name="Takeyama H."/>
            <person name="Piel J."/>
        </authorList>
    </citation>
    <scope>NUCLEOTIDE SEQUENCE [LARGE SCALE GENOMIC DNA]</scope>
    <source>
        <strain evidence="8">TSY1</strain>
    </source>
</reference>
<evidence type="ECO:0000313" key="8">
    <source>
        <dbReference type="Proteomes" id="UP000019141"/>
    </source>
</evidence>
<sequence length="302" mass="35051">MVPRLDSNQRILLISDMHIGDGSKMEGFQNKDELLLDFLRFAEHYADTVIIAGDGLDVCQAWSLKRIYRAHRSLMEAMNRLAQRIPVYYIQGNHNDLPKDLVTYFPFEYHPALWIGDKIYIEHGHQYDPYCQPGNTKSERLVKIHALLERLAGVPLRIPMRKYYGWNTRIGHWLFYRYGQWQWLRAQRFLRRGQPERAQVCFDFLDYFGRGEWGELNINLRAIHDALIAAPYEVLICGHSHQAGKVRFPGGLYINSGSWTFDEATFVDLDHGAIDVKSWPSLHCFGDEEYRGILGPHPGVGT</sequence>
<feature type="non-terminal residue" evidence="7">
    <location>
        <position position="302"/>
    </location>
</feature>
<evidence type="ECO:0000313" key="7">
    <source>
        <dbReference type="EMBL" id="ETX00252.1"/>
    </source>
</evidence>
<evidence type="ECO:0000256" key="2">
    <source>
        <dbReference type="ARBA" id="ARBA00022519"/>
    </source>
</evidence>
<keyword evidence="8" id="KW-1185">Reference proteome</keyword>
<dbReference type="InterPro" id="IPR004843">
    <property type="entry name" value="Calcineurin-like_PHP"/>
</dbReference>
<feature type="domain" description="Calcineurin-like phosphoesterase" evidence="6">
    <location>
        <begin position="10"/>
        <end position="176"/>
    </location>
</feature>
<dbReference type="PANTHER" id="PTHR34990:SF2">
    <property type="entry name" value="BLL8164 PROTEIN"/>
    <property type="match status" value="1"/>
</dbReference>
<protein>
    <recommendedName>
        <fullName evidence="6">Calcineurin-like phosphoesterase domain-containing protein</fullName>
    </recommendedName>
</protein>
<accession>W4LS75</accession>
<evidence type="ECO:0000256" key="1">
    <source>
        <dbReference type="ARBA" id="ARBA00022475"/>
    </source>
</evidence>
<evidence type="ECO:0000256" key="4">
    <source>
        <dbReference type="ARBA" id="ARBA00023136"/>
    </source>
</evidence>
<dbReference type="EMBL" id="AZHW01000361">
    <property type="protein sequence ID" value="ETX00252.1"/>
    <property type="molecule type" value="Genomic_DNA"/>
</dbReference>
<keyword evidence="1" id="KW-1003">Cell membrane</keyword>
<organism evidence="7 8">
    <name type="scientific">Entotheonella factor</name>
    <dbReference type="NCBI Taxonomy" id="1429438"/>
    <lineage>
        <taxon>Bacteria</taxon>
        <taxon>Pseudomonadati</taxon>
        <taxon>Nitrospinota/Tectimicrobiota group</taxon>
        <taxon>Candidatus Tectimicrobiota</taxon>
        <taxon>Candidatus Entotheonellia</taxon>
        <taxon>Candidatus Entotheonellales</taxon>
        <taxon>Candidatus Entotheonellaceae</taxon>
        <taxon>Candidatus Entotheonella</taxon>
    </lineage>
</organism>